<sequence>MLKSKKRKVRRNVIAGRNFVTCGAGAQRAKVNARAKDESVAREGASFPSPPPRNRAQPSRTSGEAKKGPRRNK</sequence>
<reference evidence="2 3" key="1">
    <citation type="submission" date="2023-11" db="EMBL/GenBank/DDBJ databases">
        <authorList>
            <person name="Okamura Y."/>
        </authorList>
    </citation>
    <scope>NUCLEOTIDE SEQUENCE [LARGE SCALE GENOMIC DNA]</scope>
</reference>
<evidence type="ECO:0000313" key="2">
    <source>
        <dbReference type="EMBL" id="CAK1551571.1"/>
    </source>
</evidence>
<dbReference type="AlphaFoldDB" id="A0AAV1JRS1"/>
<name>A0AAV1JRS1_9NEOP</name>
<comment type="caution">
    <text evidence="2">The sequence shown here is derived from an EMBL/GenBank/DDBJ whole genome shotgun (WGS) entry which is preliminary data.</text>
</comment>
<feature type="region of interest" description="Disordered" evidence="1">
    <location>
        <begin position="26"/>
        <end position="73"/>
    </location>
</feature>
<accession>A0AAV1JRS1</accession>
<dbReference type="Proteomes" id="UP001497472">
    <property type="component" value="Unassembled WGS sequence"/>
</dbReference>
<dbReference type="EMBL" id="CAVLEF010000132">
    <property type="protein sequence ID" value="CAK1551571.1"/>
    <property type="molecule type" value="Genomic_DNA"/>
</dbReference>
<gene>
    <name evidence="2" type="ORF">LNINA_LOCUS10700</name>
</gene>
<protein>
    <submittedName>
        <fullName evidence="2">Uncharacterized protein</fullName>
    </submittedName>
</protein>
<keyword evidence="3" id="KW-1185">Reference proteome</keyword>
<evidence type="ECO:0000313" key="3">
    <source>
        <dbReference type="Proteomes" id="UP001497472"/>
    </source>
</evidence>
<proteinExistence type="predicted"/>
<evidence type="ECO:0000256" key="1">
    <source>
        <dbReference type="SAM" id="MobiDB-lite"/>
    </source>
</evidence>
<organism evidence="2 3">
    <name type="scientific">Leptosia nina</name>
    <dbReference type="NCBI Taxonomy" id="320188"/>
    <lineage>
        <taxon>Eukaryota</taxon>
        <taxon>Metazoa</taxon>
        <taxon>Ecdysozoa</taxon>
        <taxon>Arthropoda</taxon>
        <taxon>Hexapoda</taxon>
        <taxon>Insecta</taxon>
        <taxon>Pterygota</taxon>
        <taxon>Neoptera</taxon>
        <taxon>Endopterygota</taxon>
        <taxon>Lepidoptera</taxon>
        <taxon>Glossata</taxon>
        <taxon>Ditrysia</taxon>
        <taxon>Papilionoidea</taxon>
        <taxon>Pieridae</taxon>
        <taxon>Pierinae</taxon>
        <taxon>Leptosia</taxon>
    </lineage>
</organism>